<dbReference type="InterPro" id="IPR001148">
    <property type="entry name" value="CA_dom"/>
</dbReference>
<accession>A0AAC9IQQ8</accession>
<dbReference type="GO" id="GO:0008270">
    <property type="term" value="F:zinc ion binding"/>
    <property type="evidence" value="ECO:0007669"/>
    <property type="project" value="InterPro"/>
</dbReference>
<organism evidence="9 10">
    <name type="scientific">Polynucleobacter asymbioticus</name>
    <dbReference type="NCBI Taxonomy" id="576611"/>
    <lineage>
        <taxon>Bacteria</taxon>
        <taxon>Pseudomonadati</taxon>
        <taxon>Pseudomonadota</taxon>
        <taxon>Betaproteobacteria</taxon>
        <taxon>Burkholderiales</taxon>
        <taxon>Burkholderiaceae</taxon>
        <taxon>Polynucleobacter</taxon>
    </lineage>
</organism>
<dbReference type="InterPro" id="IPR041891">
    <property type="entry name" value="Alpha_CA_prokaryot-like"/>
</dbReference>
<sequence length="245" mass="26511">MKKCFLALILLTSSTVVFSAGDSHWGYEGKTGPDNWGNLSPEFATCKLGQQQAPIDIPSKSLGKATTAIKPAYKASAGEIINNGHTIQVTLSDAGGANLSGVDYKFLQMHFHAPGEERVDGKSYPFNAHLVHQSADGKLAVIGVFFKEGTENPVFKEAFAQMPGAEGKVAIKGKIDPSGLLPKSLAYYSYTGSLTTPPCSEGVTFYILKTPMEMSKVQLEQFRKLYPMNARPTFPLNGRKITETN</sequence>
<dbReference type="Gene3D" id="3.10.200.10">
    <property type="entry name" value="Alpha carbonic anhydrase"/>
    <property type="match status" value="1"/>
</dbReference>
<gene>
    <name evidence="9" type="ORF">AOC25_02585</name>
</gene>
<dbReference type="Proteomes" id="UP000182060">
    <property type="component" value="Chromosome"/>
</dbReference>
<evidence type="ECO:0000256" key="6">
    <source>
        <dbReference type="ARBA" id="ARBA00048348"/>
    </source>
</evidence>
<comment type="catalytic activity">
    <reaction evidence="6">
        <text>hydrogencarbonate + H(+) = CO2 + H2O</text>
        <dbReference type="Rhea" id="RHEA:10748"/>
        <dbReference type="ChEBI" id="CHEBI:15377"/>
        <dbReference type="ChEBI" id="CHEBI:15378"/>
        <dbReference type="ChEBI" id="CHEBI:16526"/>
        <dbReference type="ChEBI" id="CHEBI:17544"/>
        <dbReference type="EC" id="4.2.1.1"/>
    </reaction>
</comment>
<evidence type="ECO:0000256" key="2">
    <source>
        <dbReference type="ARBA" id="ARBA00012925"/>
    </source>
</evidence>
<name>A0AAC9IQQ8_9BURK</name>
<dbReference type="InterPro" id="IPR023561">
    <property type="entry name" value="Carbonic_anhydrase_a-class"/>
</dbReference>
<protein>
    <recommendedName>
        <fullName evidence="2">carbonic anhydrase</fullName>
        <ecNumber evidence="2">4.2.1.1</ecNumber>
    </recommendedName>
</protein>
<evidence type="ECO:0000256" key="3">
    <source>
        <dbReference type="ARBA" id="ARBA00022723"/>
    </source>
</evidence>
<feature type="domain" description="Alpha-carbonic anhydrase" evidence="8">
    <location>
        <begin position="23"/>
        <end position="245"/>
    </location>
</feature>
<proteinExistence type="inferred from homology"/>
<dbReference type="PANTHER" id="PTHR18952">
    <property type="entry name" value="CARBONIC ANHYDRASE"/>
    <property type="match status" value="1"/>
</dbReference>
<evidence type="ECO:0000256" key="4">
    <source>
        <dbReference type="ARBA" id="ARBA00022833"/>
    </source>
</evidence>
<dbReference type="EC" id="4.2.1.1" evidence="2"/>
<feature type="signal peptide" evidence="7">
    <location>
        <begin position="1"/>
        <end position="19"/>
    </location>
</feature>
<keyword evidence="7" id="KW-0732">Signal</keyword>
<dbReference type="EMBL" id="CP015017">
    <property type="protein sequence ID" value="APC00586.1"/>
    <property type="molecule type" value="Genomic_DNA"/>
</dbReference>
<keyword evidence="3" id="KW-0479">Metal-binding</keyword>
<reference evidence="9" key="1">
    <citation type="journal article" date="2017" name="Appl. Environ. Microbiol.">
        <title>Microdiversification of a pelagic Polynucleobacter species is mainly driven by acquisition of genomic islands from a partially interspecific gene pool.</title>
        <authorList>
            <person name="Hoetzinger M."/>
            <person name="Hahn M.W."/>
            <person name="Jezberova J."/>
            <person name="Schmidt J."/>
            <person name="Koll U."/>
        </authorList>
    </citation>
    <scope>NUCLEOTIDE SEQUENCE</scope>
    <source>
        <strain evidence="9">MWH-RechtKol4</strain>
    </source>
</reference>
<dbReference type="SUPFAM" id="SSF51069">
    <property type="entry name" value="Carbonic anhydrase"/>
    <property type="match status" value="1"/>
</dbReference>
<dbReference type="PROSITE" id="PS51144">
    <property type="entry name" value="ALPHA_CA_2"/>
    <property type="match status" value="1"/>
</dbReference>
<evidence type="ECO:0000256" key="5">
    <source>
        <dbReference type="ARBA" id="ARBA00023239"/>
    </source>
</evidence>
<evidence type="ECO:0000313" key="10">
    <source>
        <dbReference type="Proteomes" id="UP000182060"/>
    </source>
</evidence>
<dbReference type="RefSeq" id="WP_071538794.1">
    <property type="nucleotide sequence ID" value="NZ_CP015016.1"/>
</dbReference>
<dbReference type="SMART" id="SM01057">
    <property type="entry name" value="Carb_anhydrase"/>
    <property type="match status" value="1"/>
</dbReference>
<dbReference type="Pfam" id="PF00194">
    <property type="entry name" value="Carb_anhydrase"/>
    <property type="match status" value="1"/>
</dbReference>
<evidence type="ECO:0000313" key="9">
    <source>
        <dbReference type="EMBL" id="APC00586.1"/>
    </source>
</evidence>
<evidence type="ECO:0000256" key="7">
    <source>
        <dbReference type="SAM" id="SignalP"/>
    </source>
</evidence>
<feature type="chain" id="PRO_5041972908" description="carbonic anhydrase" evidence="7">
    <location>
        <begin position="20"/>
        <end position="245"/>
    </location>
</feature>
<dbReference type="InterPro" id="IPR036398">
    <property type="entry name" value="CA_dom_sf"/>
</dbReference>
<evidence type="ECO:0000256" key="1">
    <source>
        <dbReference type="ARBA" id="ARBA00010718"/>
    </source>
</evidence>
<dbReference type="AlphaFoldDB" id="A0AAC9IQQ8"/>
<dbReference type="PANTHER" id="PTHR18952:SF265">
    <property type="entry name" value="CARBONIC ANHYDRASE"/>
    <property type="match status" value="1"/>
</dbReference>
<dbReference type="GO" id="GO:0004089">
    <property type="term" value="F:carbonate dehydratase activity"/>
    <property type="evidence" value="ECO:0007669"/>
    <property type="project" value="UniProtKB-EC"/>
</dbReference>
<evidence type="ECO:0000259" key="8">
    <source>
        <dbReference type="PROSITE" id="PS51144"/>
    </source>
</evidence>
<comment type="similarity">
    <text evidence="1">Belongs to the alpha-carbonic anhydrase family.</text>
</comment>
<keyword evidence="4" id="KW-0862">Zinc</keyword>
<keyword evidence="5" id="KW-0456">Lyase</keyword>
<dbReference type="CDD" id="cd03124">
    <property type="entry name" value="alpha_CA_prokaryotic_like"/>
    <property type="match status" value="1"/>
</dbReference>